<evidence type="ECO:0000313" key="1">
    <source>
        <dbReference type="EMBL" id="EJW92416.1"/>
    </source>
</evidence>
<proteinExistence type="predicted"/>
<gene>
    <name evidence="1" type="ORF">EVA_19477</name>
</gene>
<reference evidence="1" key="1">
    <citation type="journal article" date="2012" name="PLoS ONE">
        <title>Gene sets for utilization of primary and secondary nutrition supplies in the distal gut of endangered iberian lynx.</title>
        <authorList>
            <person name="Alcaide M."/>
            <person name="Messina E."/>
            <person name="Richter M."/>
            <person name="Bargiela R."/>
            <person name="Peplies J."/>
            <person name="Huws S.A."/>
            <person name="Newbold C.J."/>
            <person name="Golyshin P.N."/>
            <person name="Simon M.A."/>
            <person name="Lopez G."/>
            <person name="Yakimov M.M."/>
            <person name="Ferrer M."/>
        </authorList>
    </citation>
    <scope>NUCLEOTIDE SEQUENCE</scope>
</reference>
<organism evidence="1">
    <name type="scientific">gut metagenome</name>
    <dbReference type="NCBI Taxonomy" id="749906"/>
    <lineage>
        <taxon>unclassified sequences</taxon>
        <taxon>metagenomes</taxon>
        <taxon>organismal metagenomes</taxon>
    </lineage>
</organism>
<dbReference type="AlphaFoldDB" id="J9FBZ4"/>
<comment type="caution">
    <text evidence="1">The sequence shown here is derived from an EMBL/GenBank/DDBJ whole genome shotgun (WGS) entry which is preliminary data.</text>
</comment>
<accession>J9FBZ4</accession>
<sequence>MPGQYFFLHRHIGSAHSVKPTFAHGNYLGMNQELLQMGQPA</sequence>
<protein>
    <submittedName>
        <fullName evidence="1">Uncharacterized protein</fullName>
    </submittedName>
</protein>
<dbReference type="EMBL" id="AMCI01007556">
    <property type="protein sequence ID" value="EJW92416.1"/>
    <property type="molecule type" value="Genomic_DNA"/>
</dbReference>
<name>J9FBZ4_9ZZZZ</name>